<keyword evidence="5" id="KW-0597">Phosphoprotein</keyword>
<keyword evidence="23" id="KW-0968">Cytoplasmic vesicle</keyword>
<feature type="transmembrane region" description="Helical" evidence="28">
    <location>
        <begin position="400"/>
        <end position="420"/>
    </location>
</feature>
<feature type="region of interest" description="Disordered" evidence="27">
    <location>
        <begin position="1"/>
        <end position="21"/>
    </location>
</feature>
<accession>A0A9Q9YS74</accession>
<evidence type="ECO:0000256" key="28">
    <source>
        <dbReference type="SAM" id="Phobius"/>
    </source>
</evidence>
<dbReference type="GO" id="GO:0005886">
    <property type="term" value="C:plasma membrane"/>
    <property type="evidence" value="ECO:0007669"/>
    <property type="project" value="UniProtKB-SubCell"/>
</dbReference>
<feature type="domain" description="Ig-like" evidence="31">
    <location>
        <begin position="178"/>
        <end position="271"/>
    </location>
</feature>
<comment type="subcellular location">
    <subcellularLocation>
        <location evidence="1">Cell membrane</location>
        <topology evidence="1">Single-pass type I membrane protein</topology>
    </subcellularLocation>
    <subcellularLocation>
        <location evidence="2">Cytoplasmic vesicle</location>
    </subcellularLocation>
    <subcellularLocation>
        <location evidence="3">Golgi apparatus</location>
    </subcellularLocation>
</comment>
<dbReference type="PROSITE" id="PS00107">
    <property type="entry name" value="PROTEIN_KINASE_ATP"/>
    <property type="match status" value="1"/>
</dbReference>
<dbReference type="InterPro" id="IPR003599">
    <property type="entry name" value="Ig_sub"/>
</dbReference>
<dbReference type="PROSITE" id="PS00109">
    <property type="entry name" value="PROTEIN_KINASE_TYR"/>
    <property type="match status" value="1"/>
</dbReference>
<evidence type="ECO:0000256" key="7">
    <source>
        <dbReference type="ARBA" id="ARBA00022692"/>
    </source>
</evidence>
<evidence type="ECO:0000256" key="24">
    <source>
        <dbReference type="ARBA" id="ARBA00051243"/>
    </source>
</evidence>
<dbReference type="SMART" id="SM00408">
    <property type="entry name" value="IGc2"/>
    <property type="match status" value="3"/>
</dbReference>
<keyword evidence="4" id="KW-1003">Cell membrane</keyword>
<evidence type="ECO:0000256" key="27">
    <source>
        <dbReference type="SAM" id="MobiDB-lite"/>
    </source>
</evidence>
<dbReference type="GO" id="GO:0017134">
    <property type="term" value="F:fibroblast growth factor binding"/>
    <property type="evidence" value="ECO:0007669"/>
    <property type="project" value="TreeGrafter"/>
</dbReference>
<dbReference type="InterPro" id="IPR050122">
    <property type="entry name" value="RTK"/>
</dbReference>
<feature type="compositionally biased region" description="Basic and acidic residues" evidence="27">
    <location>
        <begin position="53"/>
        <end position="64"/>
    </location>
</feature>
<feature type="region of interest" description="Disordered" evidence="27">
    <location>
        <begin position="449"/>
        <end position="485"/>
    </location>
</feature>
<comment type="catalytic activity">
    <reaction evidence="24 25">
        <text>L-tyrosyl-[protein] + ATP = O-phospho-L-tyrosyl-[protein] + ADP + H(+)</text>
        <dbReference type="Rhea" id="RHEA:10596"/>
        <dbReference type="Rhea" id="RHEA-COMP:10136"/>
        <dbReference type="Rhea" id="RHEA-COMP:20101"/>
        <dbReference type="ChEBI" id="CHEBI:15378"/>
        <dbReference type="ChEBI" id="CHEBI:30616"/>
        <dbReference type="ChEBI" id="CHEBI:46858"/>
        <dbReference type="ChEBI" id="CHEBI:61978"/>
        <dbReference type="ChEBI" id="CHEBI:456216"/>
        <dbReference type="EC" id="2.7.10.1"/>
    </reaction>
</comment>
<evidence type="ECO:0000256" key="10">
    <source>
        <dbReference type="ARBA" id="ARBA00022737"/>
    </source>
</evidence>
<dbReference type="GO" id="GO:0045595">
    <property type="term" value="P:regulation of cell differentiation"/>
    <property type="evidence" value="ECO:0007669"/>
    <property type="project" value="UniProtKB-ARBA"/>
</dbReference>
<dbReference type="RefSeq" id="XP_042625429.1">
    <property type="nucleotide sequence ID" value="XM_042769495.1"/>
</dbReference>
<evidence type="ECO:0000256" key="26">
    <source>
        <dbReference type="PROSITE-ProRule" id="PRU10141"/>
    </source>
</evidence>
<evidence type="ECO:0000256" key="1">
    <source>
        <dbReference type="ARBA" id="ARBA00004251"/>
    </source>
</evidence>
<dbReference type="GO" id="GO:0031410">
    <property type="term" value="C:cytoplasmic vesicle"/>
    <property type="evidence" value="ECO:0007669"/>
    <property type="project" value="UniProtKB-SubCell"/>
</dbReference>
<evidence type="ECO:0000256" key="14">
    <source>
        <dbReference type="ARBA" id="ARBA00022843"/>
    </source>
</evidence>
<evidence type="ECO:0000259" key="30">
    <source>
        <dbReference type="PROSITE" id="PS50011"/>
    </source>
</evidence>
<dbReference type="SMR" id="A0A9Q9YS74"/>
<keyword evidence="21" id="KW-0325">Glycoprotein</keyword>
<dbReference type="CDD" id="cd05857">
    <property type="entry name" value="IgI_2_FGFR"/>
    <property type="match status" value="1"/>
</dbReference>
<dbReference type="GO" id="GO:0051216">
    <property type="term" value="P:cartilage development"/>
    <property type="evidence" value="ECO:0007669"/>
    <property type="project" value="UniProtKB-ARBA"/>
</dbReference>
<evidence type="ECO:0000256" key="17">
    <source>
        <dbReference type="ARBA" id="ARBA00023136"/>
    </source>
</evidence>
<keyword evidence="14" id="KW-0832">Ubl conjugation</keyword>
<keyword evidence="18 25" id="KW-0829">Tyrosine-protein kinase</keyword>
<dbReference type="GeneID" id="109068396"/>
<proteinExistence type="inferred from homology"/>
<dbReference type="GO" id="GO:0007507">
    <property type="term" value="P:heart development"/>
    <property type="evidence" value="ECO:0007669"/>
    <property type="project" value="UniProtKB-ARBA"/>
</dbReference>
<dbReference type="InterPro" id="IPR003598">
    <property type="entry name" value="Ig_sub2"/>
</dbReference>
<keyword evidence="16" id="KW-0333">Golgi apparatus</keyword>
<dbReference type="GO" id="GO:0007420">
    <property type="term" value="P:brain development"/>
    <property type="evidence" value="ECO:0007669"/>
    <property type="project" value="UniProtKB-ARBA"/>
</dbReference>
<name>A0A9Q9YS74_CYPCA</name>
<dbReference type="SMART" id="SM00409">
    <property type="entry name" value="IG"/>
    <property type="match status" value="3"/>
</dbReference>
<gene>
    <name evidence="32" type="primary">LOC109068396</name>
</gene>
<keyword evidence="9 29" id="KW-0732">Signal</keyword>
<dbReference type="AlphaFoldDB" id="A0A9Q9YS74"/>
<keyword evidence="11 25" id="KW-0547">Nucleotide-binding</keyword>
<evidence type="ECO:0000256" key="2">
    <source>
        <dbReference type="ARBA" id="ARBA00004541"/>
    </source>
</evidence>
<evidence type="ECO:0000256" key="12">
    <source>
        <dbReference type="ARBA" id="ARBA00022777"/>
    </source>
</evidence>
<evidence type="ECO:0000256" key="15">
    <source>
        <dbReference type="ARBA" id="ARBA00022989"/>
    </source>
</evidence>
<dbReference type="GO" id="GO:0007498">
    <property type="term" value="P:mesoderm development"/>
    <property type="evidence" value="ECO:0007669"/>
    <property type="project" value="UniProtKB-ARBA"/>
</dbReference>
<evidence type="ECO:0000313" key="32">
    <source>
        <dbReference type="RefSeq" id="XP_042625429.1"/>
    </source>
</evidence>
<evidence type="ECO:0000256" key="18">
    <source>
        <dbReference type="ARBA" id="ARBA00023137"/>
    </source>
</evidence>
<dbReference type="CDD" id="cd05101">
    <property type="entry name" value="PTKc_FGFR2"/>
    <property type="match status" value="1"/>
</dbReference>
<evidence type="ECO:0000256" key="22">
    <source>
        <dbReference type="ARBA" id="ARBA00023319"/>
    </source>
</evidence>
<feature type="compositionally biased region" description="Low complexity" evidence="27">
    <location>
        <begin position="451"/>
        <end position="461"/>
    </location>
</feature>
<evidence type="ECO:0000256" key="13">
    <source>
        <dbReference type="ARBA" id="ARBA00022840"/>
    </source>
</evidence>
<evidence type="ECO:0000256" key="8">
    <source>
        <dbReference type="ARBA" id="ARBA00022703"/>
    </source>
</evidence>
<keyword evidence="12 25" id="KW-0418">Kinase</keyword>
<keyword evidence="15 28" id="KW-1133">Transmembrane helix</keyword>
<feature type="domain" description="Ig-like" evidence="31">
    <location>
        <begin position="46"/>
        <end position="134"/>
    </location>
</feature>
<dbReference type="InterPro" id="IPR020635">
    <property type="entry name" value="Tyr_kinase_cat_dom"/>
</dbReference>
<evidence type="ECO:0000256" key="29">
    <source>
        <dbReference type="SAM" id="SignalP"/>
    </source>
</evidence>
<feature type="domain" description="Ig-like" evidence="31">
    <location>
        <begin position="280"/>
        <end position="380"/>
    </location>
</feature>
<evidence type="ECO:0000256" key="19">
    <source>
        <dbReference type="ARBA" id="ARBA00023157"/>
    </source>
</evidence>
<evidence type="ECO:0000256" key="16">
    <source>
        <dbReference type="ARBA" id="ARBA00023034"/>
    </source>
</evidence>
<dbReference type="SMART" id="SM00219">
    <property type="entry name" value="TyrKc"/>
    <property type="match status" value="1"/>
</dbReference>
<evidence type="ECO:0000256" key="23">
    <source>
        <dbReference type="ARBA" id="ARBA00023329"/>
    </source>
</evidence>
<feature type="region of interest" description="Disordered" evidence="27">
    <location>
        <begin position="53"/>
        <end position="74"/>
    </location>
</feature>
<dbReference type="PROSITE" id="PS50835">
    <property type="entry name" value="IG_LIKE"/>
    <property type="match status" value="3"/>
</dbReference>
<evidence type="ECO:0000256" key="20">
    <source>
        <dbReference type="ARBA" id="ARBA00023170"/>
    </source>
</evidence>
<evidence type="ECO:0000256" key="5">
    <source>
        <dbReference type="ARBA" id="ARBA00022553"/>
    </source>
</evidence>
<dbReference type="GO" id="GO:0005794">
    <property type="term" value="C:Golgi apparatus"/>
    <property type="evidence" value="ECO:0007669"/>
    <property type="project" value="UniProtKB-SubCell"/>
</dbReference>
<feature type="signal peptide" evidence="29">
    <location>
        <begin position="1"/>
        <end position="44"/>
    </location>
</feature>
<dbReference type="GO" id="GO:0003002">
    <property type="term" value="P:regionalization"/>
    <property type="evidence" value="ECO:0007669"/>
    <property type="project" value="UniProtKB-ARBA"/>
</dbReference>
<dbReference type="PANTHER" id="PTHR24416">
    <property type="entry name" value="TYROSINE-PROTEIN KINASE RECEPTOR"/>
    <property type="match status" value="1"/>
</dbReference>
<dbReference type="InterPro" id="IPR000719">
    <property type="entry name" value="Prot_kinase_dom"/>
</dbReference>
<evidence type="ECO:0000256" key="21">
    <source>
        <dbReference type="ARBA" id="ARBA00023180"/>
    </source>
</evidence>
<evidence type="ECO:0000259" key="31">
    <source>
        <dbReference type="PROSITE" id="PS50835"/>
    </source>
</evidence>
<feature type="domain" description="Protein kinase" evidence="30">
    <location>
        <begin position="497"/>
        <end position="786"/>
    </location>
</feature>
<dbReference type="GO" id="GO:0033339">
    <property type="term" value="P:pectoral fin development"/>
    <property type="evidence" value="ECO:0007669"/>
    <property type="project" value="UniProtKB-ARBA"/>
</dbReference>
<feature type="binding site" evidence="26">
    <location>
        <position position="533"/>
    </location>
    <ligand>
        <name>ATP</name>
        <dbReference type="ChEBI" id="CHEBI:30616"/>
    </ligand>
</feature>
<dbReference type="FunFam" id="2.60.40.10:FF:000020">
    <property type="entry name" value="Fibroblast growth factor receptor"/>
    <property type="match status" value="1"/>
</dbReference>
<dbReference type="FunFam" id="2.60.40.10:FF:000016">
    <property type="entry name" value="Fibroblast growth factor receptor"/>
    <property type="match status" value="1"/>
</dbReference>
<dbReference type="FunFam" id="3.30.200.20:FF:000011">
    <property type="entry name" value="Fibroblast growth factor receptor"/>
    <property type="match status" value="1"/>
</dbReference>
<dbReference type="PIRSF" id="PIRSF000628">
    <property type="entry name" value="FGFR"/>
    <property type="match status" value="1"/>
</dbReference>
<keyword evidence="17 25" id="KW-0472">Membrane</keyword>
<dbReference type="InterPro" id="IPR017441">
    <property type="entry name" value="Protein_kinase_ATP_BS"/>
</dbReference>
<evidence type="ECO:0000256" key="9">
    <source>
        <dbReference type="ARBA" id="ARBA00022729"/>
    </source>
</evidence>
<keyword evidence="13 25" id="KW-0067">ATP-binding</keyword>
<dbReference type="GO" id="GO:0005007">
    <property type="term" value="F:fibroblast growth factor receptor activity"/>
    <property type="evidence" value="ECO:0007669"/>
    <property type="project" value="TreeGrafter"/>
</dbReference>
<dbReference type="Pfam" id="PF07679">
    <property type="entry name" value="I-set"/>
    <property type="match status" value="2"/>
</dbReference>
<dbReference type="EC" id="2.7.10.1" evidence="25"/>
<keyword evidence="20 25" id="KW-0675">Receptor</keyword>
<sequence>MGSVSRGRPRRGGWGDTPTADGMSTRGWLLGALLLLTLATASVARPPSKIAEKVETISEREEPPTKTQNSKPTLCSVHPGELLRLNCPLPEAAAIVWTKDGSSLGPDNRTLIDQEWLQIRDATPKDSGLYACSAVGSLASDMLCFIVNVTDAISSGDDEDDTERLDDVGVDGEQMLAPYWTSPDKMEKKLHAVPAANTVKFRCAAAGNPKPEMRWLKNGKPFRQEDRMGGYKLRLQHWTLIMESVVPSDKGNYTCVVENAYGSINHTYTLDVVERSPHRPILQAGLPANVTVQVGEDAKFVCKVYSDAQPHIQWLQHIMKNGSRYGPDGLPYVRVLKRSGINSSDVEVLVLTNVTEEDSGEYTCRVSNYIGQVSQSGWLTVLPVELDTIEKEYPPDYVEIAIYCIGVFLIACMVVIVVVCRMRTSAKKPDFGSQPAVHKLTKQIPLRRQVSSDSSSSMSSSTPLVRITTRRSSAHDDPIPEYDLPEDPRWEFSRDKLTLGKPLGEGCFGQVVMAEALGIDKDKPKEAVTVAVKMLKDDATEKDLSDLVSEMEMMKMIGRHKNIINLLGACTQDGPLYVIVEYASKGNLREFLRARRPPGMEYSYDIARVSDEPLTFKDLVSCTYQVARGMEYLASQKCIHRDLAARNVLVTESNFMKIADFGLARDVHNIDYYKKTTNGRLPVKWMAPEALFDRVYTHQSDVWSFGVLMWEIFTLGGSPYPGIPVEELFKLLKEGHRMDRPANCTNELYMMMKDCWHAISSHRPTFKQLVEDLDRILTLATNEEYLDLCAPVEQYSPSFPDTRSSCSSGDDSVFSHDPLADEPCLPKYQHINGGIKT</sequence>
<keyword evidence="19" id="KW-1015">Disulfide bond</keyword>
<keyword evidence="22" id="KW-0393">Immunoglobulin domain</keyword>
<keyword evidence="10" id="KW-0677">Repeat</keyword>
<evidence type="ECO:0000256" key="11">
    <source>
        <dbReference type="ARBA" id="ARBA00022741"/>
    </source>
</evidence>
<feature type="chain" id="PRO_5040129055" description="Fibroblast growth factor receptor" evidence="29">
    <location>
        <begin position="45"/>
        <end position="837"/>
    </location>
</feature>
<keyword evidence="6 25" id="KW-0808">Transferase</keyword>
<dbReference type="PANTHER" id="PTHR24416:SF130">
    <property type="entry name" value="FIBROBLAST GROWTH FACTOR RECEPTOR 2"/>
    <property type="match status" value="1"/>
</dbReference>
<dbReference type="InterPro" id="IPR013098">
    <property type="entry name" value="Ig_I-set"/>
</dbReference>
<evidence type="ECO:0000256" key="4">
    <source>
        <dbReference type="ARBA" id="ARBA00022475"/>
    </source>
</evidence>
<reference evidence="32" key="1">
    <citation type="submission" date="2025-08" db="UniProtKB">
        <authorList>
            <consortium name="RefSeq"/>
        </authorList>
    </citation>
    <scope>IDENTIFICATION</scope>
    <source>
        <tissue evidence="32">Muscle</tissue>
    </source>
</reference>
<evidence type="ECO:0000256" key="3">
    <source>
        <dbReference type="ARBA" id="ARBA00004555"/>
    </source>
</evidence>
<dbReference type="Pfam" id="PF13927">
    <property type="entry name" value="Ig_3"/>
    <property type="match status" value="1"/>
</dbReference>
<dbReference type="InterPro" id="IPR007110">
    <property type="entry name" value="Ig-like_dom"/>
</dbReference>
<keyword evidence="7 28" id="KW-0812">Transmembrane</keyword>
<dbReference type="Pfam" id="PF07714">
    <property type="entry name" value="PK_Tyr_Ser-Thr"/>
    <property type="match status" value="1"/>
</dbReference>
<dbReference type="FunFam" id="1.10.510.10:FF:000007">
    <property type="entry name" value="Fibroblast growth factor receptor"/>
    <property type="match status" value="1"/>
</dbReference>
<keyword evidence="8" id="KW-0053">Apoptosis</keyword>
<dbReference type="InterPro" id="IPR016248">
    <property type="entry name" value="FGF_rcpt_fam"/>
</dbReference>
<protein>
    <recommendedName>
        <fullName evidence="25">Fibroblast growth factor receptor</fullName>
        <ecNumber evidence="25">2.7.10.1</ecNumber>
    </recommendedName>
</protein>
<comment type="similarity">
    <text evidence="25">Belongs to the protein kinase superfamily. Tyr protein kinase family. Fibroblast growth factor receptor subfamily.</text>
</comment>
<organism evidence="32">
    <name type="scientific">Cyprinus carpio</name>
    <name type="common">Common carp</name>
    <dbReference type="NCBI Taxonomy" id="7962"/>
    <lineage>
        <taxon>Eukaryota</taxon>
        <taxon>Metazoa</taxon>
        <taxon>Chordata</taxon>
        <taxon>Craniata</taxon>
        <taxon>Vertebrata</taxon>
        <taxon>Euteleostomi</taxon>
        <taxon>Actinopterygii</taxon>
        <taxon>Neopterygii</taxon>
        <taxon>Teleostei</taxon>
        <taxon>Ostariophysi</taxon>
        <taxon>Cypriniformes</taxon>
        <taxon>Cyprinidae</taxon>
        <taxon>Cyprininae</taxon>
        <taxon>Cyprinus</taxon>
    </lineage>
</organism>
<dbReference type="Proteomes" id="UP001155660">
    <property type="component" value="Chromosome A13"/>
</dbReference>
<dbReference type="GO" id="GO:0001889">
    <property type="term" value="P:liver development"/>
    <property type="evidence" value="ECO:0007669"/>
    <property type="project" value="UniProtKB-ARBA"/>
</dbReference>
<dbReference type="InterPro" id="IPR001245">
    <property type="entry name" value="Ser-Thr/Tyr_kinase_cat_dom"/>
</dbReference>
<dbReference type="PROSITE" id="PS50011">
    <property type="entry name" value="PROTEIN_KINASE_DOM"/>
    <property type="match status" value="1"/>
</dbReference>
<dbReference type="GO" id="GO:0043235">
    <property type="term" value="C:receptor complex"/>
    <property type="evidence" value="ECO:0007669"/>
    <property type="project" value="TreeGrafter"/>
</dbReference>
<evidence type="ECO:0000256" key="6">
    <source>
        <dbReference type="ARBA" id="ARBA00022679"/>
    </source>
</evidence>
<dbReference type="GO" id="GO:0005524">
    <property type="term" value="F:ATP binding"/>
    <property type="evidence" value="ECO:0007669"/>
    <property type="project" value="UniProtKB-UniRule"/>
</dbReference>
<dbReference type="GO" id="GO:0006915">
    <property type="term" value="P:apoptotic process"/>
    <property type="evidence" value="ECO:0007669"/>
    <property type="project" value="UniProtKB-KW"/>
</dbReference>
<dbReference type="InterPro" id="IPR008266">
    <property type="entry name" value="Tyr_kinase_AS"/>
</dbReference>
<evidence type="ECO:0000256" key="25">
    <source>
        <dbReference type="PIRNR" id="PIRNR000628"/>
    </source>
</evidence>
<dbReference type="FunFam" id="2.60.40.10:FF:000252">
    <property type="entry name" value="Fibroblast growth factor receptor"/>
    <property type="match status" value="1"/>
</dbReference>